<gene>
    <name evidence="3" type="ORF">LTR24_001857</name>
</gene>
<evidence type="ECO:0000313" key="3">
    <source>
        <dbReference type="EMBL" id="KAK5098537.1"/>
    </source>
</evidence>
<keyword evidence="4" id="KW-1185">Reference proteome</keyword>
<evidence type="ECO:0000256" key="1">
    <source>
        <dbReference type="ARBA" id="ARBA00010363"/>
    </source>
</evidence>
<dbReference type="EMBL" id="JAVRRG010000014">
    <property type="protein sequence ID" value="KAK5098537.1"/>
    <property type="molecule type" value="Genomic_DNA"/>
</dbReference>
<comment type="similarity">
    <text evidence="1">Belongs to the glyoxalase I family.</text>
</comment>
<sequence length="137" mass="14869">MSSIATAVSLDHLVLTVNDLDASIKFYEKFLGMKHTAFASGGVERHALLFGQQKINLHVSGKEFEPKAGNVQAGSGDLCFLVQDQVDDILERLKANGIQVLEGGKVVDRTGARGKLRSVYIRDPDSNLIELSNMADP</sequence>
<dbReference type="Gene3D" id="3.10.180.10">
    <property type="entry name" value="2,3-Dihydroxybiphenyl 1,2-Dioxygenase, domain 1"/>
    <property type="match status" value="1"/>
</dbReference>
<feature type="domain" description="VOC" evidence="2">
    <location>
        <begin position="9"/>
        <end position="134"/>
    </location>
</feature>
<dbReference type="CDD" id="cd07253">
    <property type="entry name" value="GLOD5"/>
    <property type="match status" value="1"/>
</dbReference>
<dbReference type="InterPro" id="IPR050383">
    <property type="entry name" value="GlyoxalaseI/FosfomycinResist"/>
</dbReference>
<name>A0ABR0KJM6_9EURO</name>
<evidence type="ECO:0000313" key="4">
    <source>
        <dbReference type="Proteomes" id="UP001345013"/>
    </source>
</evidence>
<reference evidence="3 4" key="1">
    <citation type="submission" date="2023-08" db="EMBL/GenBank/DDBJ databases">
        <title>Black Yeasts Isolated from many extreme environments.</title>
        <authorList>
            <person name="Coleine C."/>
            <person name="Stajich J.E."/>
            <person name="Selbmann L."/>
        </authorList>
    </citation>
    <scope>NUCLEOTIDE SEQUENCE [LARGE SCALE GENOMIC DNA]</scope>
    <source>
        <strain evidence="3 4">CCFEE 5885</strain>
    </source>
</reference>
<dbReference type="InterPro" id="IPR037523">
    <property type="entry name" value="VOC_core"/>
</dbReference>
<dbReference type="InterPro" id="IPR004360">
    <property type="entry name" value="Glyas_Fos-R_dOase_dom"/>
</dbReference>
<accession>A0ABR0KJM6</accession>
<comment type="caution">
    <text evidence="3">The sequence shown here is derived from an EMBL/GenBank/DDBJ whole genome shotgun (WGS) entry which is preliminary data.</text>
</comment>
<dbReference type="PANTHER" id="PTHR21366">
    <property type="entry name" value="GLYOXALASE FAMILY PROTEIN"/>
    <property type="match status" value="1"/>
</dbReference>
<proteinExistence type="inferred from homology"/>
<dbReference type="Proteomes" id="UP001345013">
    <property type="component" value="Unassembled WGS sequence"/>
</dbReference>
<dbReference type="PANTHER" id="PTHR21366:SF14">
    <property type="entry name" value="GLYOXALASE DOMAIN-CONTAINING PROTEIN 5"/>
    <property type="match status" value="1"/>
</dbReference>
<dbReference type="SUPFAM" id="SSF54593">
    <property type="entry name" value="Glyoxalase/Bleomycin resistance protein/Dihydroxybiphenyl dioxygenase"/>
    <property type="match status" value="1"/>
</dbReference>
<protein>
    <recommendedName>
        <fullName evidence="2">VOC domain-containing protein</fullName>
    </recommendedName>
</protein>
<dbReference type="Pfam" id="PF00903">
    <property type="entry name" value="Glyoxalase"/>
    <property type="match status" value="1"/>
</dbReference>
<dbReference type="PROSITE" id="PS51819">
    <property type="entry name" value="VOC"/>
    <property type="match status" value="1"/>
</dbReference>
<organism evidence="3 4">
    <name type="scientific">Lithohypha guttulata</name>
    <dbReference type="NCBI Taxonomy" id="1690604"/>
    <lineage>
        <taxon>Eukaryota</taxon>
        <taxon>Fungi</taxon>
        <taxon>Dikarya</taxon>
        <taxon>Ascomycota</taxon>
        <taxon>Pezizomycotina</taxon>
        <taxon>Eurotiomycetes</taxon>
        <taxon>Chaetothyriomycetidae</taxon>
        <taxon>Chaetothyriales</taxon>
        <taxon>Trichomeriaceae</taxon>
        <taxon>Lithohypha</taxon>
    </lineage>
</organism>
<dbReference type="InterPro" id="IPR029068">
    <property type="entry name" value="Glyas_Bleomycin-R_OHBP_Dase"/>
</dbReference>
<evidence type="ECO:0000259" key="2">
    <source>
        <dbReference type="PROSITE" id="PS51819"/>
    </source>
</evidence>